<dbReference type="AlphaFoldDB" id="A0A9N9IUF6"/>
<protein>
    <submittedName>
        <fullName evidence="1">2355_t:CDS:1</fullName>
    </submittedName>
</protein>
<proteinExistence type="predicted"/>
<sequence>MNLFVDEIFKESNEFHQASINAIKVAAYFRSAQHKYFIDQLRDLQKESYSKYIAIAIALKTLGSKFNPSELLNTTTSSQNSLYLLADLSSILMNEAWWQTLYKLSKLLKPYSIAINLLQKDKARLHEQFRTHKYPFDMKSINQFEGEALAFDLFCNESEENTIDKHVKSFNYLINKWENLLAQEVEARQNKNDDMDYDLEIDINEYLLTQTHSVLNIRVK</sequence>
<dbReference type="Proteomes" id="UP000789759">
    <property type="component" value="Unassembled WGS sequence"/>
</dbReference>
<reference evidence="1" key="1">
    <citation type="submission" date="2021-06" db="EMBL/GenBank/DDBJ databases">
        <authorList>
            <person name="Kallberg Y."/>
            <person name="Tangrot J."/>
            <person name="Rosling A."/>
        </authorList>
    </citation>
    <scope>NUCLEOTIDE SEQUENCE</scope>
    <source>
        <strain evidence="1">FL966</strain>
    </source>
</reference>
<evidence type="ECO:0000313" key="2">
    <source>
        <dbReference type="Proteomes" id="UP000789759"/>
    </source>
</evidence>
<name>A0A9N9IUF6_9GLOM</name>
<evidence type="ECO:0000313" key="1">
    <source>
        <dbReference type="EMBL" id="CAG8751138.1"/>
    </source>
</evidence>
<gene>
    <name evidence="1" type="ORF">CPELLU_LOCUS14714</name>
</gene>
<comment type="caution">
    <text evidence="1">The sequence shown here is derived from an EMBL/GenBank/DDBJ whole genome shotgun (WGS) entry which is preliminary data.</text>
</comment>
<keyword evidence="2" id="KW-1185">Reference proteome</keyword>
<organism evidence="1 2">
    <name type="scientific">Cetraspora pellucida</name>
    <dbReference type="NCBI Taxonomy" id="1433469"/>
    <lineage>
        <taxon>Eukaryota</taxon>
        <taxon>Fungi</taxon>
        <taxon>Fungi incertae sedis</taxon>
        <taxon>Mucoromycota</taxon>
        <taxon>Glomeromycotina</taxon>
        <taxon>Glomeromycetes</taxon>
        <taxon>Diversisporales</taxon>
        <taxon>Gigasporaceae</taxon>
        <taxon>Cetraspora</taxon>
    </lineage>
</organism>
<dbReference type="EMBL" id="CAJVQA010017917">
    <property type="protein sequence ID" value="CAG8751138.1"/>
    <property type="molecule type" value="Genomic_DNA"/>
</dbReference>
<accession>A0A9N9IUF6</accession>
<dbReference type="OrthoDB" id="10693598at2759"/>